<name>A0A964E1E6_9PROT</name>
<accession>A0A964E1E6</accession>
<proteinExistence type="predicted"/>
<gene>
    <name evidence="1" type="ORF">ASILVAE211_23390</name>
</gene>
<organism evidence="1 2">
    <name type="scientific">Acidisoma silvae</name>
    <dbReference type="NCBI Taxonomy" id="2802396"/>
    <lineage>
        <taxon>Bacteria</taxon>
        <taxon>Pseudomonadati</taxon>
        <taxon>Pseudomonadota</taxon>
        <taxon>Alphaproteobacteria</taxon>
        <taxon>Acetobacterales</taxon>
        <taxon>Acidocellaceae</taxon>
        <taxon>Acidisoma</taxon>
    </lineage>
</organism>
<evidence type="ECO:0000313" key="2">
    <source>
        <dbReference type="Proteomes" id="UP000708298"/>
    </source>
</evidence>
<comment type="caution">
    <text evidence="1">The sequence shown here is derived from an EMBL/GenBank/DDBJ whole genome shotgun (WGS) entry which is preliminary data.</text>
</comment>
<keyword evidence="2" id="KW-1185">Reference proteome</keyword>
<dbReference type="AlphaFoldDB" id="A0A964E1E6"/>
<sequence length="74" mass="8004">MTVKGLRASINPMVVGWIAQDLVSGHFESLRACAAYGLARHSKMAQFLKTAISITCKLLRTLDLLAGDSSVITR</sequence>
<dbReference type="Proteomes" id="UP000708298">
    <property type="component" value="Unassembled WGS sequence"/>
</dbReference>
<reference evidence="1" key="1">
    <citation type="journal article" date="2021" name="Microorganisms">
        <title>Acidisoma silvae sp. nov. and Acidisomacellulosilytica sp. nov., Two Acidophilic Bacteria Isolated from Decaying Wood, Hydrolyzing Cellulose and Producing Poly-3-hydroxybutyrate.</title>
        <authorList>
            <person name="Mieszkin S."/>
            <person name="Pouder E."/>
            <person name="Uroz S."/>
            <person name="Simon-Colin C."/>
            <person name="Alain K."/>
        </authorList>
    </citation>
    <scope>NUCLEOTIDE SEQUENCE</scope>
    <source>
        <strain evidence="1">HW T2.11</strain>
    </source>
</reference>
<dbReference type="RefSeq" id="WP_227323790.1">
    <property type="nucleotide sequence ID" value="NZ_JAESVB010000024.1"/>
</dbReference>
<evidence type="ECO:0000313" key="1">
    <source>
        <dbReference type="EMBL" id="MCB8878147.1"/>
    </source>
</evidence>
<protein>
    <submittedName>
        <fullName evidence="1">Uncharacterized protein</fullName>
    </submittedName>
</protein>
<reference evidence="1" key="2">
    <citation type="submission" date="2021-01" db="EMBL/GenBank/DDBJ databases">
        <authorList>
            <person name="Mieszkin S."/>
            <person name="Pouder E."/>
            <person name="Alain K."/>
        </authorList>
    </citation>
    <scope>NUCLEOTIDE SEQUENCE</scope>
    <source>
        <strain evidence="1">HW T2.11</strain>
    </source>
</reference>
<dbReference type="EMBL" id="JAESVB010000024">
    <property type="protein sequence ID" value="MCB8878147.1"/>
    <property type="molecule type" value="Genomic_DNA"/>
</dbReference>